<dbReference type="InterPro" id="IPR050186">
    <property type="entry name" value="TPT_transporter"/>
</dbReference>
<reference evidence="7 8" key="1">
    <citation type="journal article" date="2018" name="MBio">
        <title>Comparative Genomics Reveals the Core Gene Toolbox for the Fungus-Insect Symbiosis.</title>
        <authorList>
            <person name="Wang Y."/>
            <person name="Stata M."/>
            <person name="Wang W."/>
            <person name="Stajich J.E."/>
            <person name="White M.M."/>
            <person name="Moncalvo J.M."/>
        </authorList>
    </citation>
    <scope>NUCLEOTIDE SEQUENCE [LARGE SCALE GENOMIC DNA]</scope>
    <source>
        <strain evidence="7 8">SC-DP-2</strain>
    </source>
</reference>
<dbReference type="STRING" id="133381.A0A2T9YRY2"/>
<feature type="transmembrane region" description="Helical" evidence="5">
    <location>
        <begin position="236"/>
        <end position="255"/>
    </location>
</feature>
<name>A0A2T9YRY2_9FUNG</name>
<evidence type="ECO:0000256" key="3">
    <source>
        <dbReference type="ARBA" id="ARBA00022989"/>
    </source>
</evidence>
<protein>
    <recommendedName>
        <fullName evidence="6">Sugar phosphate transporter domain-containing protein</fullName>
    </recommendedName>
</protein>
<feature type="transmembrane region" description="Helical" evidence="5">
    <location>
        <begin position="343"/>
        <end position="363"/>
    </location>
</feature>
<dbReference type="Pfam" id="PF03151">
    <property type="entry name" value="TPT"/>
    <property type="match status" value="1"/>
</dbReference>
<feature type="domain" description="Sugar phosphate transporter" evidence="6">
    <location>
        <begin position="49"/>
        <end position="360"/>
    </location>
</feature>
<dbReference type="PANTHER" id="PTHR11132">
    <property type="entry name" value="SOLUTE CARRIER FAMILY 35"/>
    <property type="match status" value="1"/>
</dbReference>
<evidence type="ECO:0000259" key="6">
    <source>
        <dbReference type="Pfam" id="PF03151"/>
    </source>
</evidence>
<evidence type="ECO:0000256" key="4">
    <source>
        <dbReference type="ARBA" id="ARBA00023136"/>
    </source>
</evidence>
<dbReference type="AlphaFoldDB" id="A0A2T9YRY2"/>
<sequence>MTSSSTYTIVSNTPHYEIDVQGNSSPNHINEKQHTFNFHDYNRTDDSFQVIFLCILLYSLSAISGNLLKSILQQFPFPVTLTLIQFFFRFSFLFVFAILNPSKLHYKVTLENIKQVFIIASIHATGHIINHTAISYAPVSLVYMIKGISPLLTIAICRTLFGMRYSKREYISLIPLVTGVCLTSFKANGLPLIGFLFSLLGSVTVAAGGIASKHVVSKSQFQAKAHESIPYVKYRVLYYSTITSFFLTLPIWLWSESSKVLSSTSSSGILASDNPLSDVDLNSTFSSVIAFKILLLCVFHTFQSFASISLVSITSPVTFSICSLLKRVVIIIASIIWSRQVITTTQFFGLSIFFVGLYLYTFAKKS</sequence>
<dbReference type="EMBL" id="MBFS01002586">
    <property type="protein sequence ID" value="PVU95066.1"/>
    <property type="molecule type" value="Genomic_DNA"/>
</dbReference>
<feature type="transmembrane region" description="Helical" evidence="5">
    <location>
        <begin position="48"/>
        <end position="68"/>
    </location>
</feature>
<keyword evidence="8" id="KW-1185">Reference proteome</keyword>
<accession>A0A2T9YRY2</accession>
<evidence type="ECO:0000256" key="2">
    <source>
        <dbReference type="ARBA" id="ARBA00022692"/>
    </source>
</evidence>
<evidence type="ECO:0000313" key="8">
    <source>
        <dbReference type="Proteomes" id="UP000245609"/>
    </source>
</evidence>
<evidence type="ECO:0000313" key="7">
    <source>
        <dbReference type="EMBL" id="PVU95066.1"/>
    </source>
</evidence>
<proteinExistence type="predicted"/>
<dbReference type="GO" id="GO:0016020">
    <property type="term" value="C:membrane"/>
    <property type="evidence" value="ECO:0007669"/>
    <property type="project" value="UniProtKB-SubCell"/>
</dbReference>
<feature type="transmembrane region" description="Helical" evidence="5">
    <location>
        <begin position="75"/>
        <end position="99"/>
    </location>
</feature>
<evidence type="ECO:0000256" key="5">
    <source>
        <dbReference type="SAM" id="Phobius"/>
    </source>
</evidence>
<comment type="caution">
    <text evidence="7">The sequence shown here is derived from an EMBL/GenBank/DDBJ whole genome shotgun (WGS) entry which is preliminary data.</text>
</comment>
<dbReference type="InterPro" id="IPR004853">
    <property type="entry name" value="Sugar_P_trans_dom"/>
</dbReference>
<gene>
    <name evidence="7" type="ORF">BB560_005892</name>
</gene>
<keyword evidence="4 5" id="KW-0472">Membrane</keyword>
<organism evidence="7 8">
    <name type="scientific">Smittium megazygosporum</name>
    <dbReference type="NCBI Taxonomy" id="133381"/>
    <lineage>
        <taxon>Eukaryota</taxon>
        <taxon>Fungi</taxon>
        <taxon>Fungi incertae sedis</taxon>
        <taxon>Zoopagomycota</taxon>
        <taxon>Kickxellomycotina</taxon>
        <taxon>Harpellomycetes</taxon>
        <taxon>Harpellales</taxon>
        <taxon>Legeriomycetaceae</taxon>
        <taxon>Smittium</taxon>
    </lineage>
</organism>
<dbReference type="Proteomes" id="UP000245609">
    <property type="component" value="Unassembled WGS sequence"/>
</dbReference>
<feature type="transmembrane region" description="Helical" evidence="5">
    <location>
        <begin position="141"/>
        <end position="161"/>
    </location>
</feature>
<dbReference type="SUPFAM" id="SSF103481">
    <property type="entry name" value="Multidrug resistance efflux transporter EmrE"/>
    <property type="match status" value="1"/>
</dbReference>
<feature type="transmembrane region" description="Helical" evidence="5">
    <location>
        <begin position="193"/>
        <end position="216"/>
    </location>
</feature>
<feature type="transmembrane region" description="Helical" evidence="5">
    <location>
        <begin position="285"/>
        <end position="305"/>
    </location>
</feature>
<keyword evidence="3 5" id="KW-1133">Transmembrane helix</keyword>
<dbReference type="InterPro" id="IPR037185">
    <property type="entry name" value="EmrE-like"/>
</dbReference>
<evidence type="ECO:0000256" key="1">
    <source>
        <dbReference type="ARBA" id="ARBA00004141"/>
    </source>
</evidence>
<keyword evidence="2 5" id="KW-0812">Transmembrane</keyword>
<dbReference type="OrthoDB" id="1588579at2759"/>
<feature type="transmembrane region" description="Helical" evidence="5">
    <location>
        <begin position="317"/>
        <end position="337"/>
    </location>
</feature>
<comment type="subcellular location">
    <subcellularLocation>
        <location evidence="1">Membrane</location>
        <topology evidence="1">Multi-pass membrane protein</topology>
    </subcellularLocation>
</comment>